<dbReference type="RefSeq" id="WP_254152784.1">
    <property type="nucleotide sequence ID" value="NZ_JAHESD010000009.1"/>
</dbReference>
<feature type="transmembrane region" description="Helical" evidence="1">
    <location>
        <begin position="103"/>
        <end position="123"/>
    </location>
</feature>
<gene>
    <name evidence="3" type="ORF">KK060_05965</name>
</gene>
<proteinExistence type="predicted"/>
<dbReference type="Proteomes" id="UP000772618">
    <property type="component" value="Unassembled WGS sequence"/>
</dbReference>
<dbReference type="EMBL" id="JAHESD010000009">
    <property type="protein sequence ID" value="MBT1702815.1"/>
    <property type="molecule type" value="Genomic_DNA"/>
</dbReference>
<evidence type="ECO:0000259" key="2">
    <source>
        <dbReference type="Pfam" id="PF12704"/>
    </source>
</evidence>
<accession>A0ABS5VPP3</accession>
<sequence>MSNNKKKQLPPRWAKRLLKWYCAPHLLEEIEGDLEEEFEYQLKYTGLRSAQIDYIRNVLGFIKPFAIKRKTSTNPNSFLLMNMYKHYLTVASRNLVRNKAFSFINITGLALGMMCCLFIFLWIKDEQSVDNFHINGDRLYNVYETANINNVITGSYTTSRNFVEGRTYLPLADVKEAVPEVEYINFYATGYELPWGYPETFQVGEIIHKLEGSRATEDFFTMFSYPVIAGNAIKALSDPSS</sequence>
<protein>
    <submittedName>
        <fullName evidence="3">ABC transporter permease</fullName>
    </submittedName>
</protein>
<feature type="non-terminal residue" evidence="3">
    <location>
        <position position="241"/>
    </location>
</feature>
<keyword evidence="4" id="KW-1185">Reference proteome</keyword>
<comment type="caution">
    <text evidence="3">The sequence shown here is derived from an EMBL/GenBank/DDBJ whole genome shotgun (WGS) entry which is preliminary data.</text>
</comment>
<reference evidence="3 4" key="1">
    <citation type="submission" date="2021-05" db="EMBL/GenBank/DDBJ databases">
        <title>A Polyphasic approach of four new species of the genus Ohtaekwangia: Ohtaekwangia histidinii sp. nov., Ohtaekwangia cretensis sp. nov., Ohtaekwangia indiensis sp. nov., Ohtaekwangia reichenbachii sp. nov. from diverse environment.</title>
        <authorList>
            <person name="Octaviana S."/>
        </authorList>
    </citation>
    <scope>NUCLEOTIDE SEQUENCE [LARGE SCALE GENOMIC DNA]</scope>
    <source>
        <strain evidence="3 4">PWU20</strain>
    </source>
</reference>
<name>A0ABS5VPP3_9BACT</name>
<evidence type="ECO:0000313" key="4">
    <source>
        <dbReference type="Proteomes" id="UP000772618"/>
    </source>
</evidence>
<dbReference type="InterPro" id="IPR047699">
    <property type="entry name" value="Permease_put_prefix"/>
</dbReference>
<dbReference type="Pfam" id="PF12704">
    <property type="entry name" value="MacB_PCD"/>
    <property type="match status" value="1"/>
</dbReference>
<organism evidence="3 4">
    <name type="scientific">Chryseosolibacter indicus</name>
    <dbReference type="NCBI Taxonomy" id="2782351"/>
    <lineage>
        <taxon>Bacteria</taxon>
        <taxon>Pseudomonadati</taxon>
        <taxon>Bacteroidota</taxon>
        <taxon>Cytophagia</taxon>
        <taxon>Cytophagales</taxon>
        <taxon>Chryseotaleaceae</taxon>
        <taxon>Chryseosolibacter</taxon>
    </lineage>
</organism>
<keyword evidence="1" id="KW-0472">Membrane</keyword>
<evidence type="ECO:0000256" key="1">
    <source>
        <dbReference type="SAM" id="Phobius"/>
    </source>
</evidence>
<dbReference type="NCBIfam" id="NF038404">
    <property type="entry name" value="perm_prefix_2"/>
    <property type="match status" value="1"/>
</dbReference>
<dbReference type="InterPro" id="IPR025857">
    <property type="entry name" value="MacB_PCD"/>
</dbReference>
<keyword evidence="1" id="KW-1133">Transmembrane helix</keyword>
<feature type="domain" description="MacB-like periplasmic core" evidence="2">
    <location>
        <begin position="102"/>
        <end position="233"/>
    </location>
</feature>
<evidence type="ECO:0000313" key="3">
    <source>
        <dbReference type="EMBL" id="MBT1702815.1"/>
    </source>
</evidence>
<keyword evidence="1" id="KW-0812">Transmembrane</keyword>